<dbReference type="PRINTS" id="PR00260">
    <property type="entry name" value="CHEMTRNSDUCR"/>
</dbReference>
<comment type="similarity">
    <text evidence="2">Belongs to the methyl-accepting chemotaxis (MCP) protein family.</text>
</comment>
<evidence type="ECO:0000259" key="5">
    <source>
        <dbReference type="PROSITE" id="PS50111"/>
    </source>
</evidence>
<evidence type="ECO:0008006" key="9">
    <source>
        <dbReference type="Google" id="ProtNLM"/>
    </source>
</evidence>
<dbReference type="PANTHER" id="PTHR32089:SF112">
    <property type="entry name" value="LYSOZYME-LIKE PROTEIN-RELATED"/>
    <property type="match status" value="1"/>
</dbReference>
<dbReference type="CDD" id="cd06225">
    <property type="entry name" value="HAMP"/>
    <property type="match status" value="1"/>
</dbReference>
<dbReference type="GO" id="GO:0006935">
    <property type="term" value="P:chemotaxis"/>
    <property type="evidence" value="ECO:0007669"/>
    <property type="project" value="InterPro"/>
</dbReference>
<keyword evidence="4" id="KW-0472">Membrane</keyword>
<feature type="transmembrane region" description="Helical" evidence="4">
    <location>
        <begin position="27"/>
        <end position="50"/>
    </location>
</feature>
<sequence length="539" mass="56147">MNWAHRPPRPDLIGTDIAMLALFRRSFAVQALAQITILLIALAAVTIVGLSTMSRNMAREELADRARLLATIVSGGSGEMMWNMDNQAAVGLLGALASDRDYVYSRLTVGKGEVFASHGDTGNAASDLVVESAPVMYGAGDKRKSIGTLELAVSPKGVFAKIAHTTDRIVLVGAIALVCLLLAFTLILRRITRPIEIMTTTMTALADGDTAAHIPATRRLDEIGRMAKAVATFRDNAIAKIQLEMDRERLKREAEIERRQSLRMVAASFESEVSGVLGLLGTTASAMTSSASVVQGTADDNNSLSGAASVAADRVSANVQTVAAAVEQLAASIREIASRSLNSHTVSIEAARRAQDAVEKVKNLVGAASRIGDVVTLINSIAAQTNLLALNATIEAARAGDAGKGFVVVANEVKQLAAQTARATGEISQHIGAIQASTGGTAADITEVANIIGSVSQISSVIAAAVEQQNAATSEISRAVTSAAQGTQELQENVRDVASSAERNGAAAVVLMGSIHSLQQSFDTLQSGVRGFVSKLEAA</sequence>
<keyword evidence="1 3" id="KW-0807">Transducer</keyword>
<dbReference type="GO" id="GO:0007165">
    <property type="term" value="P:signal transduction"/>
    <property type="evidence" value="ECO:0007669"/>
    <property type="project" value="UniProtKB-KW"/>
</dbReference>
<dbReference type="InterPro" id="IPR004089">
    <property type="entry name" value="MCPsignal_dom"/>
</dbReference>
<feature type="transmembrane region" description="Helical" evidence="4">
    <location>
        <begin position="169"/>
        <end position="188"/>
    </location>
</feature>
<evidence type="ECO:0000256" key="3">
    <source>
        <dbReference type="PROSITE-ProRule" id="PRU00284"/>
    </source>
</evidence>
<dbReference type="PROSITE" id="PS50111">
    <property type="entry name" value="CHEMOTAXIS_TRANSDUC_2"/>
    <property type="match status" value="1"/>
</dbReference>
<dbReference type="SUPFAM" id="SSF58104">
    <property type="entry name" value="Methyl-accepting chemotaxis protein (MCP) signaling domain"/>
    <property type="match status" value="1"/>
</dbReference>
<dbReference type="GO" id="GO:0016020">
    <property type="term" value="C:membrane"/>
    <property type="evidence" value="ECO:0007669"/>
    <property type="project" value="InterPro"/>
</dbReference>
<dbReference type="STRING" id="1385369.N825_16625"/>
<evidence type="ECO:0000313" key="8">
    <source>
        <dbReference type="Proteomes" id="UP000019486"/>
    </source>
</evidence>
<dbReference type="SMART" id="SM00304">
    <property type="entry name" value="HAMP"/>
    <property type="match status" value="1"/>
</dbReference>
<feature type="domain" description="HAMP" evidence="6">
    <location>
        <begin position="189"/>
        <end position="242"/>
    </location>
</feature>
<evidence type="ECO:0000256" key="2">
    <source>
        <dbReference type="ARBA" id="ARBA00029447"/>
    </source>
</evidence>
<reference evidence="7 8" key="1">
    <citation type="submission" date="2013-08" db="EMBL/GenBank/DDBJ databases">
        <title>The genome sequence of Skermanella stibiiresistens.</title>
        <authorList>
            <person name="Zhu W."/>
            <person name="Wang G."/>
        </authorList>
    </citation>
    <scope>NUCLEOTIDE SEQUENCE [LARGE SCALE GENOMIC DNA]</scope>
    <source>
        <strain evidence="7 8">SB22</strain>
    </source>
</reference>
<dbReference type="Gene3D" id="6.10.340.10">
    <property type="match status" value="1"/>
</dbReference>
<evidence type="ECO:0000256" key="1">
    <source>
        <dbReference type="ARBA" id="ARBA00023224"/>
    </source>
</evidence>
<dbReference type="AlphaFoldDB" id="W9GYL6"/>
<comment type="caution">
    <text evidence="7">The sequence shown here is derived from an EMBL/GenBank/DDBJ whole genome shotgun (WGS) entry which is preliminary data.</text>
</comment>
<protein>
    <recommendedName>
        <fullName evidence="9">Methyl-accepting chemotaxis protein</fullName>
    </recommendedName>
</protein>
<dbReference type="Gene3D" id="1.10.287.950">
    <property type="entry name" value="Methyl-accepting chemotaxis protein"/>
    <property type="match status" value="1"/>
</dbReference>
<name>W9GYL6_9PROT</name>
<dbReference type="EMBL" id="AVFL01000024">
    <property type="protein sequence ID" value="EWY37676.1"/>
    <property type="molecule type" value="Genomic_DNA"/>
</dbReference>
<dbReference type="PROSITE" id="PS50885">
    <property type="entry name" value="HAMP"/>
    <property type="match status" value="1"/>
</dbReference>
<dbReference type="Pfam" id="PF00672">
    <property type="entry name" value="HAMP"/>
    <property type="match status" value="1"/>
</dbReference>
<keyword evidence="4" id="KW-1133">Transmembrane helix</keyword>
<gene>
    <name evidence="7" type="ORF">N825_16625</name>
</gene>
<organism evidence="7 8">
    <name type="scientific">Skermanella stibiiresistens SB22</name>
    <dbReference type="NCBI Taxonomy" id="1385369"/>
    <lineage>
        <taxon>Bacteria</taxon>
        <taxon>Pseudomonadati</taxon>
        <taxon>Pseudomonadota</taxon>
        <taxon>Alphaproteobacteria</taxon>
        <taxon>Rhodospirillales</taxon>
        <taxon>Azospirillaceae</taxon>
        <taxon>Skermanella</taxon>
    </lineage>
</organism>
<dbReference type="InterPro" id="IPR004090">
    <property type="entry name" value="Chemotax_Me-accpt_rcpt"/>
</dbReference>
<evidence type="ECO:0000313" key="7">
    <source>
        <dbReference type="EMBL" id="EWY37676.1"/>
    </source>
</evidence>
<accession>W9GYL6</accession>
<proteinExistence type="inferred from homology"/>
<dbReference type="GO" id="GO:0004888">
    <property type="term" value="F:transmembrane signaling receptor activity"/>
    <property type="evidence" value="ECO:0007669"/>
    <property type="project" value="InterPro"/>
</dbReference>
<dbReference type="PANTHER" id="PTHR32089">
    <property type="entry name" value="METHYL-ACCEPTING CHEMOTAXIS PROTEIN MCPB"/>
    <property type="match status" value="1"/>
</dbReference>
<keyword evidence="8" id="KW-1185">Reference proteome</keyword>
<dbReference type="Proteomes" id="UP000019486">
    <property type="component" value="Unassembled WGS sequence"/>
</dbReference>
<evidence type="ECO:0000259" key="6">
    <source>
        <dbReference type="PROSITE" id="PS50885"/>
    </source>
</evidence>
<evidence type="ECO:0000256" key="4">
    <source>
        <dbReference type="SAM" id="Phobius"/>
    </source>
</evidence>
<dbReference type="Pfam" id="PF00015">
    <property type="entry name" value="MCPsignal"/>
    <property type="match status" value="1"/>
</dbReference>
<dbReference type="InterPro" id="IPR003660">
    <property type="entry name" value="HAMP_dom"/>
</dbReference>
<keyword evidence="4" id="KW-0812">Transmembrane</keyword>
<feature type="domain" description="Methyl-accepting transducer" evidence="5">
    <location>
        <begin position="283"/>
        <end position="505"/>
    </location>
</feature>
<dbReference type="SMART" id="SM00283">
    <property type="entry name" value="MA"/>
    <property type="match status" value="1"/>
</dbReference>